<reference evidence="4 5" key="1">
    <citation type="submission" date="2018-01" db="EMBL/GenBank/DDBJ databases">
        <title>Arthrobacter sp. nov., from glaciers in China.</title>
        <authorList>
            <person name="Liu Q."/>
            <person name="Xin Y.-H."/>
        </authorList>
    </citation>
    <scope>NUCLEOTIDE SEQUENCE [LARGE SCALE GENOMIC DNA]</scope>
    <source>
        <strain evidence="4 5">HLT2-12-2</strain>
    </source>
</reference>
<evidence type="ECO:0000259" key="3">
    <source>
        <dbReference type="PROSITE" id="PS51462"/>
    </source>
</evidence>
<dbReference type="GO" id="GO:0016787">
    <property type="term" value="F:hydrolase activity"/>
    <property type="evidence" value="ECO:0007669"/>
    <property type="project" value="UniProtKB-KW"/>
</dbReference>
<evidence type="ECO:0000313" key="4">
    <source>
        <dbReference type="EMBL" id="POH74823.1"/>
    </source>
</evidence>
<gene>
    <name evidence="4" type="ORF">CVS27_02855</name>
</gene>
<dbReference type="PANTHER" id="PTHR43046">
    <property type="entry name" value="GDP-MANNOSE MANNOSYL HYDROLASE"/>
    <property type="match status" value="1"/>
</dbReference>
<keyword evidence="2 4" id="KW-0378">Hydrolase</keyword>
<dbReference type="AlphaFoldDB" id="A0A2S4A034"/>
<evidence type="ECO:0000313" key="5">
    <source>
        <dbReference type="Proteomes" id="UP000237061"/>
    </source>
</evidence>
<dbReference type="Gene3D" id="3.90.79.10">
    <property type="entry name" value="Nucleoside Triphosphate Pyrophosphohydrolase"/>
    <property type="match status" value="1"/>
</dbReference>
<protein>
    <submittedName>
        <fullName evidence="4">NUDIX hydrolase</fullName>
    </submittedName>
</protein>
<comment type="caution">
    <text evidence="4">The sequence shown here is derived from an EMBL/GenBank/DDBJ whole genome shotgun (WGS) entry which is preliminary data.</text>
</comment>
<name>A0A2S4A034_ARTGL</name>
<evidence type="ECO:0000256" key="2">
    <source>
        <dbReference type="ARBA" id="ARBA00022801"/>
    </source>
</evidence>
<dbReference type="Pfam" id="PF00293">
    <property type="entry name" value="NUDIX"/>
    <property type="match status" value="1"/>
</dbReference>
<accession>A0A2S4A034</accession>
<sequence>MGSPEFIVKMREKIGHDPLWLPGVCGVVFDAEGRVLLGERSDTGGWALITGILEPGEEPGPGLVREIFEETAVVATIEHLMGITVVGPVTFPNGDVCDFLSIEFICRHISGTARFNDDESVAVGWFSVDGLPPLRPGHLACIQRAVAFSGEAHFQR</sequence>
<evidence type="ECO:0000256" key="1">
    <source>
        <dbReference type="ARBA" id="ARBA00001946"/>
    </source>
</evidence>
<dbReference type="SUPFAM" id="SSF55811">
    <property type="entry name" value="Nudix"/>
    <property type="match status" value="1"/>
</dbReference>
<dbReference type="EMBL" id="PPXC01000002">
    <property type="protein sequence ID" value="POH74823.1"/>
    <property type="molecule type" value="Genomic_DNA"/>
</dbReference>
<dbReference type="Proteomes" id="UP000237061">
    <property type="component" value="Unassembled WGS sequence"/>
</dbReference>
<dbReference type="RefSeq" id="WP_103464230.1">
    <property type="nucleotide sequence ID" value="NZ_PPXC01000002.1"/>
</dbReference>
<organism evidence="4 5">
    <name type="scientific">Arthrobacter glacialis</name>
    <dbReference type="NCBI Taxonomy" id="1664"/>
    <lineage>
        <taxon>Bacteria</taxon>
        <taxon>Bacillati</taxon>
        <taxon>Actinomycetota</taxon>
        <taxon>Actinomycetes</taxon>
        <taxon>Micrococcales</taxon>
        <taxon>Micrococcaceae</taxon>
        <taxon>Arthrobacter</taxon>
    </lineage>
</organism>
<dbReference type="InterPro" id="IPR015797">
    <property type="entry name" value="NUDIX_hydrolase-like_dom_sf"/>
</dbReference>
<dbReference type="PROSITE" id="PS51462">
    <property type="entry name" value="NUDIX"/>
    <property type="match status" value="1"/>
</dbReference>
<comment type="cofactor">
    <cofactor evidence="1">
        <name>Mg(2+)</name>
        <dbReference type="ChEBI" id="CHEBI:18420"/>
    </cofactor>
</comment>
<feature type="domain" description="Nudix hydrolase" evidence="3">
    <location>
        <begin position="19"/>
        <end position="148"/>
    </location>
</feature>
<proteinExistence type="predicted"/>
<dbReference type="CDD" id="cd18879">
    <property type="entry name" value="NUDIX_Hydrolase"/>
    <property type="match status" value="1"/>
</dbReference>
<dbReference type="PANTHER" id="PTHR43046:SF16">
    <property type="entry name" value="ADP-RIBOSE PYROPHOSPHATASE YJHB-RELATED"/>
    <property type="match status" value="1"/>
</dbReference>
<dbReference type="InterPro" id="IPR000086">
    <property type="entry name" value="NUDIX_hydrolase_dom"/>
</dbReference>
<keyword evidence="5" id="KW-1185">Reference proteome</keyword>